<feature type="transmembrane region" description="Helical" evidence="1">
    <location>
        <begin position="287"/>
        <end position="306"/>
    </location>
</feature>
<dbReference type="PANTHER" id="PTHR31410">
    <property type="entry name" value="TRANSMEMBRANE PROTEIN 246"/>
    <property type="match status" value="1"/>
</dbReference>
<proteinExistence type="predicted"/>
<organism evidence="2 3">
    <name type="scientific">Opisthorchis viverrini</name>
    <name type="common">Southeast Asian liver fluke</name>
    <dbReference type="NCBI Taxonomy" id="6198"/>
    <lineage>
        <taxon>Eukaryota</taxon>
        <taxon>Metazoa</taxon>
        <taxon>Spiralia</taxon>
        <taxon>Lophotrochozoa</taxon>
        <taxon>Platyhelminthes</taxon>
        <taxon>Trematoda</taxon>
        <taxon>Digenea</taxon>
        <taxon>Opisthorchiida</taxon>
        <taxon>Opisthorchiata</taxon>
        <taxon>Opisthorchiidae</taxon>
        <taxon>Opisthorchis</taxon>
    </lineage>
</organism>
<protein>
    <submittedName>
        <fullName evidence="2">Uncharacterized protein</fullName>
    </submittedName>
</protein>
<dbReference type="PANTHER" id="PTHR31410:SF1">
    <property type="entry name" value="POST-GPI ATTACHMENT TO PROTEINS FACTOR 4"/>
    <property type="match status" value="1"/>
</dbReference>
<keyword evidence="1" id="KW-0472">Membrane</keyword>
<feature type="transmembrane region" description="Helical" evidence="1">
    <location>
        <begin position="21"/>
        <end position="43"/>
    </location>
</feature>
<dbReference type="GeneID" id="20320259"/>
<dbReference type="OrthoDB" id="6240699at2759"/>
<dbReference type="RefSeq" id="XP_009169519.1">
    <property type="nucleotide sequence ID" value="XM_009171255.1"/>
</dbReference>
<dbReference type="GO" id="GO:0016757">
    <property type="term" value="F:glycosyltransferase activity"/>
    <property type="evidence" value="ECO:0007669"/>
    <property type="project" value="InterPro"/>
</dbReference>
<dbReference type="EMBL" id="KL596740">
    <property type="protein sequence ID" value="KER26713.1"/>
    <property type="molecule type" value="Genomic_DNA"/>
</dbReference>
<dbReference type="KEGG" id="ovi:T265_06077"/>
<name>A0A074ZHI6_OPIVI</name>
<dbReference type="Proteomes" id="UP000054324">
    <property type="component" value="Unassembled WGS sequence"/>
</dbReference>
<accession>A0A074ZHI6</accession>
<dbReference type="InterPro" id="IPR029675">
    <property type="entry name" value="PGAP4"/>
</dbReference>
<dbReference type="GO" id="GO:0006506">
    <property type="term" value="P:GPI anchor biosynthetic process"/>
    <property type="evidence" value="ECO:0007669"/>
    <property type="project" value="InterPro"/>
</dbReference>
<dbReference type="GO" id="GO:0000139">
    <property type="term" value="C:Golgi membrane"/>
    <property type="evidence" value="ECO:0007669"/>
    <property type="project" value="InterPro"/>
</dbReference>
<gene>
    <name evidence="2" type="ORF">T265_06077</name>
</gene>
<sequence length="441" mass="50630">MEFRRFRRSIARIARRTFWRLPYIAPLAVLISLTLLIYLGTVLSNTVNYSNHNYAASRVRDAEELRLARARTRLAEWRIDGRVLPFRYQSTNEGNRSYDPLKPPPGVTFAILAPNRGLHEIDDYEPSYLTESLVSLISAIRHDLSRYGRRFSFVNITICPTTDQPAKFSELSSVVSLLSGDVIKRRLRPSLDHSSLMCRTILDMASCLTQSVTLNTPDSYLVLLEDDMIIEERALDQFWKIFAMFQQHPSDTIHHTTATYNHRLPGLVQLHTPHSELHYSLVDSGSLLELAFLGAVLTVVLFIAYFHNWWRPFLVLHNCGLVCSLFLTSVFLVNMVGRAHWLITYHKLLKYQSITVAKDPLASSTGAAMLVSTQVARDLGAFLNTFSCTEIDRRDRVNKAQLVYQYLSSHNLPVWRTLPNLFKHRGLYSFYTKDVNPYDVE</sequence>
<dbReference type="STRING" id="6198.A0A074ZHI6"/>
<dbReference type="CTD" id="20320259"/>
<dbReference type="CDD" id="cd21105">
    <property type="entry name" value="PGAP4-like"/>
    <property type="match status" value="1"/>
</dbReference>
<evidence type="ECO:0000313" key="2">
    <source>
        <dbReference type="EMBL" id="KER26713.1"/>
    </source>
</evidence>
<dbReference type="AlphaFoldDB" id="A0A074ZHI6"/>
<feature type="transmembrane region" description="Helical" evidence="1">
    <location>
        <begin position="313"/>
        <end position="333"/>
    </location>
</feature>
<evidence type="ECO:0000256" key="1">
    <source>
        <dbReference type="SAM" id="Phobius"/>
    </source>
</evidence>
<keyword evidence="1" id="KW-0812">Transmembrane</keyword>
<evidence type="ECO:0000313" key="3">
    <source>
        <dbReference type="Proteomes" id="UP000054324"/>
    </source>
</evidence>
<reference evidence="2 3" key="1">
    <citation type="submission" date="2013-11" db="EMBL/GenBank/DDBJ databases">
        <title>Opisthorchis viverrini - life in the bile duct.</title>
        <authorList>
            <person name="Young N.D."/>
            <person name="Nagarajan N."/>
            <person name="Lin S.J."/>
            <person name="Korhonen P.K."/>
            <person name="Jex A.R."/>
            <person name="Hall R.S."/>
            <person name="Safavi-Hemami H."/>
            <person name="Kaewkong W."/>
            <person name="Bertrand D."/>
            <person name="Gao S."/>
            <person name="Seet Q."/>
            <person name="Wongkham S."/>
            <person name="Teh B.T."/>
            <person name="Wongkham C."/>
            <person name="Intapan P.M."/>
            <person name="Maleewong W."/>
            <person name="Yang X."/>
            <person name="Hu M."/>
            <person name="Wang Z."/>
            <person name="Hofmann A."/>
            <person name="Sternberg P.W."/>
            <person name="Tan P."/>
            <person name="Wang J."/>
            <person name="Gasser R.B."/>
        </authorList>
    </citation>
    <scope>NUCLEOTIDE SEQUENCE [LARGE SCALE GENOMIC DNA]</scope>
</reference>
<keyword evidence="1" id="KW-1133">Transmembrane helix</keyword>
<keyword evidence="3" id="KW-1185">Reference proteome</keyword>